<accession>A0A5S3PKF8</accession>
<dbReference type="InterPro" id="IPR017853">
    <property type="entry name" value="GH"/>
</dbReference>
<dbReference type="EMBL" id="VANS01000001">
    <property type="protein sequence ID" value="TMM54837.1"/>
    <property type="molecule type" value="Genomic_DNA"/>
</dbReference>
<dbReference type="Gene3D" id="3.20.20.300">
    <property type="entry name" value="Glycoside hydrolase, family 3, N-terminal domain"/>
    <property type="match status" value="1"/>
</dbReference>
<evidence type="ECO:0000256" key="3">
    <source>
        <dbReference type="ARBA" id="ARBA00012663"/>
    </source>
</evidence>
<evidence type="ECO:0000259" key="6">
    <source>
        <dbReference type="Pfam" id="PF00933"/>
    </source>
</evidence>
<dbReference type="GO" id="GO:0004563">
    <property type="term" value="F:beta-N-acetylhexosaminidase activity"/>
    <property type="evidence" value="ECO:0007669"/>
    <property type="project" value="UniProtKB-EC"/>
</dbReference>
<evidence type="ECO:0000256" key="4">
    <source>
        <dbReference type="ARBA" id="ARBA00022801"/>
    </source>
</evidence>
<evidence type="ECO:0000256" key="2">
    <source>
        <dbReference type="ARBA" id="ARBA00005336"/>
    </source>
</evidence>
<protein>
    <recommendedName>
        <fullName evidence="3">beta-N-acetylhexosaminidase</fullName>
        <ecNumber evidence="3">3.2.1.52</ecNumber>
    </recommendedName>
</protein>
<keyword evidence="8" id="KW-1185">Reference proteome</keyword>
<evidence type="ECO:0000313" key="8">
    <source>
        <dbReference type="Proteomes" id="UP000309550"/>
    </source>
</evidence>
<evidence type="ECO:0000256" key="5">
    <source>
        <dbReference type="ARBA" id="ARBA00023295"/>
    </source>
</evidence>
<organism evidence="7 8">
    <name type="scientific">Sulfitobacter sabulilitoris</name>
    <dbReference type="NCBI Taxonomy" id="2562655"/>
    <lineage>
        <taxon>Bacteria</taxon>
        <taxon>Pseudomonadati</taxon>
        <taxon>Pseudomonadota</taxon>
        <taxon>Alphaproteobacteria</taxon>
        <taxon>Rhodobacterales</taxon>
        <taxon>Roseobacteraceae</taxon>
        <taxon>Sulfitobacter</taxon>
    </lineage>
</organism>
<evidence type="ECO:0000313" key="7">
    <source>
        <dbReference type="EMBL" id="TMM54837.1"/>
    </source>
</evidence>
<dbReference type="PANTHER" id="PTHR30480">
    <property type="entry name" value="BETA-HEXOSAMINIDASE-RELATED"/>
    <property type="match status" value="1"/>
</dbReference>
<dbReference type="InterPro" id="IPR001764">
    <property type="entry name" value="Glyco_hydro_3_N"/>
</dbReference>
<dbReference type="PANTHER" id="PTHR30480:SF13">
    <property type="entry name" value="BETA-HEXOSAMINIDASE"/>
    <property type="match status" value="1"/>
</dbReference>
<name>A0A5S3PKF8_9RHOB</name>
<evidence type="ECO:0000256" key="1">
    <source>
        <dbReference type="ARBA" id="ARBA00001231"/>
    </source>
</evidence>
<comment type="catalytic activity">
    <reaction evidence="1">
        <text>Hydrolysis of terminal non-reducing N-acetyl-D-hexosamine residues in N-acetyl-beta-D-hexosaminides.</text>
        <dbReference type="EC" id="3.2.1.52"/>
    </reaction>
</comment>
<reference evidence="7 8" key="1">
    <citation type="submission" date="2019-05" db="EMBL/GenBank/DDBJ databases">
        <title>Sulfitobacter sabulilitoris sp. nov., isolated from a marine sand.</title>
        <authorList>
            <person name="Yoon J.-H."/>
        </authorList>
    </citation>
    <scope>NUCLEOTIDE SEQUENCE [LARGE SCALE GENOMIC DNA]</scope>
    <source>
        <strain evidence="7 8">HSMS-29</strain>
    </source>
</reference>
<keyword evidence="4 7" id="KW-0378">Hydrolase</keyword>
<proteinExistence type="inferred from homology"/>
<comment type="caution">
    <text evidence="7">The sequence shown here is derived from an EMBL/GenBank/DDBJ whole genome shotgun (WGS) entry which is preliminary data.</text>
</comment>
<comment type="similarity">
    <text evidence="2">Belongs to the glycosyl hydrolase 3 family.</text>
</comment>
<dbReference type="OrthoDB" id="9786661at2"/>
<dbReference type="InterPro" id="IPR050226">
    <property type="entry name" value="NagZ_Beta-hexosaminidase"/>
</dbReference>
<dbReference type="NCBIfam" id="NF003740">
    <property type="entry name" value="PRK05337.1"/>
    <property type="match status" value="1"/>
</dbReference>
<dbReference type="EC" id="3.2.1.52" evidence="3"/>
<gene>
    <name evidence="7" type="primary">nagZ</name>
    <name evidence="7" type="ORF">FDT80_04460</name>
</gene>
<dbReference type="SUPFAM" id="SSF51445">
    <property type="entry name" value="(Trans)glycosidases"/>
    <property type="match status" value="1"/>
</dbReference>
<feature type="domain" description="Glycoside hydrolase family 3 N-terminal" evidence="6">
    <location>
        <begin position="81"/>
        <end position="350"/>
    </location>
</feature>
<dbReference type="InterPro" id="IPR036962">
    <property type="entry name" value="Glyco_hydro_3_N_sf"/>
</dbReference>
<dbReference type="GO" id="GO:0009254">
    <property type="term" value="P:peptidoglycan turnover"/>
    <property type="evidence" value="ECO:0007669"/>
    <property type="project" value="TreeGrafter"/>
</dbReference>
<keyword evidence="5 7" id="KW-0326">Glycosidase</keyword>
<sequence>MGQDQCPVRPLFRRQGAHRAAGQFGRAGFLSPARDGVRRPERCAAVLFGAGRGKRRLHPAGHAVRFGATILDADGLRLSPEEKAFFRDANPFGFILFARNIDTPDQVRGLCAEFRDCVGRDAPITIDQEGGRVQRLRGPIWREWLPPMEQVARSGDHAVEAMYIRYRLIAHELHDLGIDSNCAPMVDVAGADTHPFLTNRCYGTDPAAVAALGRAVADGMLAGGVLPVLKHIPGHGRATMDSHFDLPHVSAPRTELDTRDFAPFKALNDLPMGMTAHLVYDAIDDRPATLSPAMMRVIREDIGFDNLIMTDDISMKALSGSVSELTRDALAAGCDVVLHCNGTLEARRSVAEAAGEMSYAAQTRALRALNHRRAPDDIDISALEAKLGGLLSGGGDIGQGHG</sequence>
<dbReference type="Proteomes" id="UP000309550">
    <property type="component" value="Unassembled WGS sequence"/>
</dbReference>
<dbReference type="AlphaFoldDB" id="A0A5S3PKF8"/>
<dbReference type="GO" id="GO:0005975">
    <property type="term" value="P:carbohydrate metabolic process"/>
    <property type="evidence" value="ECO:0007669"/>
    <property type="project" value="InterPro"/>
</dbReference>
<dbReference type="Pfam" id="PF00933">
    <property type="entry name" value="Glyco_hydro_3"/>
    <property type="match status" value="1"/>
</dbReference>